<dbReference type="RefSeq" id="WP_275681546.1">
    <property type="nucleotide sequence ID" value="NZ_JAJLJH010000001.1"/>
</dbReference>
<dbReference type="InterPro" id="IPR011075">
    <property type="entry name" value="TetR_C"/>
</dbReference>
<dbReference type="AlphaFoldDB" id="A0A9X2BYP0"/>
<dbReference type="PANTHER" id="PTHR47506">
    <property type="entry name" value="TRANSCRIPTIONAL REGULATORY PROTEIN"/>
    <property type="match status" value="1"/>
</dbReference>
<evidence type="ECO:0000256" key="2">
    <source>
        <dbReference type="ARBA" id="ARBA00023015"/>
    </source>
</evidence>
<feature type="DNA-binding region" description="H-T-H motif" evidence="5">
    <location>
        <begin position="67"/>
        <end position="86"/>
    </location>
</feature>
<evidence type="ECO:0000256" key="5">
    <source>
        <dbReference type="PROSITE-ProRule" id="PRU00335"/>
    </source>
</evidence>
<evidence type="ECO:0000313" key="8">
    <source>
        <dbReference type="Proteomes" id="UP001139353"/>
    </source>
</evidence>
<dbReference type="InterPro" id="IPR036271">
    <property type="entry name" value="Tet_transcr_reg_TetR-rel_C_sf"/>
</dbReference>
<keyword evidence="3 5" id="KW-0238">DNA-binding</keyword>
<dbReference type="EMBL" id="JAJLJH010000001">
    <property type="protein sequence ID" value="MCK9685547.1"/>
    <property type="molecule type" value="Genomic_DNA"/>
</dbReference>
<protein>
    <submittedName>
        <fullName evidence="7">TetR/AcrR family transcriptional regulator</fullName>
    </submittedName>
</protein>
<dbReference type="InterPro" id="IPR001647">
    <property type="entry name" value="HTH_TetR"/>
</dbReference>
<keyword evidence="2" id="KW-0805">Transcription regulation</keyword>
<dbReference type="InterPro" id="IPR009057">
    <property type="entry name" value="Homeodomain-like_sf"/>
</dbReference>
<dbReference type="InterPro" id="IPR023772">
    <property type="entry name" value="DNA-bd_HTH_TetR-type_CS"/>
</dbReference>
<dbReference type="GO" id="GO:0003677">
    <property type="term" value="F:DNA binding"/>
    <property type="evidence" value="ECO:0007669"/>
    <property type="project" value="UniProtKB-UniRule"/>
</dbReference>
<reference evidence="7" key="1">
    <citation type="submission" date="2021-11" db="EMBL/GenBank/DDBJ databases">
        <title>BS-T2-15 a new species belonging to the Comamonadaceae family isolated from the soil of a French oak forest.</title>
        <authorList>
            <person name="Mieszkin S."/>
            <person name="Alain K."/>
        </authorList>
    </citation>
    <scope>NUCLEOTIDE SEQUENCE</scope>
    <source>
        <strain evidence="7">BS-T2-15</strain>
    </source>
</reference>
<dbReference type="PRINTS" id="PR00455">
    <property type="entry name" value="HTHTETR"/>
</dbReference>
<dbReference type="Proteomes" id="UP001139353">
    <property type="component" value="Unassembled WGS sequence"/>
</dbReference>
<feature type="domain" description="HTH tetR-type" evidence="6">
    <location>
        <begin position="44"/>
        <end position="104"/>
    </location>
</feature>
<comment type="caution">
    <text evidence="7">The sequence shown here is derived from an EMBL/GenBank/DDBJ whole genome shotgun (WGS) entry which is preliminary data.</text>
</comment>
<dbReference type="PROSITE" id="PS50977">
    <property type="entry name" value="HTH_TETR_2"/>
    <property type="match status" value="1"/>
</dbReference>
<dbReference type="SUPFAM" id="SSF48498">
    <property type="entry name" value="Tetracyclin repressor-like, C-terminal domain"/>
    <property type="match status" value="1"/>
</dbReference>
<dbReference type="SUPFAM" id="SSF46689">
    <property type="entry name" value="Homeodomain-like"/>
    <property type="match status" value="1"/>
</dbReference>
<name>A0A9X2BYP0_9BURK</name>
<keyword evidence="1" id="KW-0678">Repressor</keyword>
<keyword evidence="8" id="KW-1185">Reference proteome</keyword>
<evidence type="ECO:0000256" key="4">
    <source>
        <dbReference type="ARBA" id="ARBA00023163"/>
    </source>
</evidence>
<dbReference type="Gene3D" id="1.10.357.10">
    <property type="entry name" value="Tetracycline Repressor, domain 2"/>
    <property type="match status" value="1"/>
</dbReference>
<organism evidence="7 8">
    <name type="scientific">Scleromatobacter humisilvae</name>
    <dbReference type="NCBI Taxonomy" id="2897159"/>
    <lineage>
        <taxon>Bacteria</taxon>
        <taxon>Pseudomonadati</taxon>
        <taxon>Pseudomonadota</taxon>
        <taxon>Betaproteobacteria</taxon>
        <taxon>Burkholderiales</taxon>
        <taxon>Sphaerotilaceae</taxon>
        <taxon>Scleromatobacter</taxon>
    </lineage>
</organism>
<dbReference type="Pfam" id="PF00440">
    <property type="entry name" value="TetR_N"/>
    <property type="match status" value="1"/>
</dbReference>
<dbReference type="PROSITE" id="PS01081">
    <property type="entry name" value="HTH_TETR_1"/>
    <property type="match status" value="1"/>
</dbReference>
<evidence type="ECO:0000256" key="3">
    <source>
        <dbReference type="ARBA" id="ARBA00023125"/>
    </source>
</evidence>
<dbReference type="Gene3D" id="1.10.10.60">
    <property type="entry name" value="Homeodomain-like"/>
    <property type="match status" value="1"/>
</dbReference>
<sequence>MKKTNETTEGVSAFPDGGALALAEAPDAKPAAKAARKPRGRPLSFDRDAALETAMHVFWERGYEAASIADLTSAMGITPPSLYTAFGDKEQLFLEAIERYALGYGSAGARALEEEPNARSAIERWLTEAANELTQPCHPKGCMVVMAATNCSAAAERVQDALLLRRTEAIANVGRRIQGGIDNGELPPDTDAKDLANFYATIYQGMSMQAKDGATHESLMATVRTAMRSWPRM</sequence>
<proteinExistence type="predicted"/>
<dbReference type="PANTHER" id="PTHR47506:SF1">
    <property type="entry name" value="HTH-TYPE TRANSCRIPTIONAL REGULATOR YJDC"/>
    <property type="match status" value="1"/>
</dbReference>
<dbReference type="Pfam" id="PF16925">
    <property type="entry name" value="TetR_C_13"/>
    <property type="match status" value="1"/>
</dbReference>
<evidence type="ECO:0000259" key="6">
    <source>
        <dbReference type="PROSITE" id="PS50977"/>
    </source>
</evidence>
<gene>
    <name evidence="7" type="ORF">LPC04_07490</name>
</gene>
<keyword evidence="4" id="KW-0804">Transcription</keyword>
<evidence type="ECO:0000313" key="7">
    <source>
        <dbReference type="EMBL" id="MCK9685547.1"/>
    </source>
</evidence>
<accession>A0A9X2BYP0</accession>
<evidence type="ECO:0000256" key="1">
    <source>
        <dbReference type="ARBA" id="ARBA00022491"/>
    </source>
</evidence>